<protein>
    <recommendedName>
        <fullName evidence="1">NAD-dependent epimerase/dehydratase domain-containing protein</fullName>
    </recommendedName>
</protein>
<dbReference type="InterPro" id="IPR001509">
    <property type="entry name" value="Epimerase_deHydtase"/>
</dbReference>
<evidence type="ECO:0000313" key="3">
    <source>
        <dbReference type="EMBL" id="GLS64641.1"/>
    </source>
</evidence>
<sequence>MTQRTFLVTGATKGIGRALSQQLAGAGHYVVGIARGLDPDFPGTLASVDLSDSKASADAFAVSPSATPSTES</sequence>
<name>A0A512JDF9_9HYPH</name>
<comment type="caution">
    <text evidence="2">The sequence shown here is derived from an EMBL/GenBank/DDBJ whole genome shotgun (WGS) entry which is preliminary data.</text>
</comment>
<keyword evidence="5" id="KW-1185">Reference proteome</keyword>
<dbReference type="SUPFAM" id="SSF51735">
    <property type="entry name" value="NAD(P)-binding Rossmann-fold domains"/>
    <property type="match status" value="1"/>
</dbReference>
<dbReference type="InterPro" id="IPR036291">
    <property type="entry name" value="NAD(P)-bd_dom_sf"/>
</dbReference>
<reference evidence="3" key="1">
    <citation type="journal article" date="2014" name="Int. J. Syst. Evol. Microbiol.">
        <title>Complete genome of a new Firmicutes species belonging to the dominant human colonic microbiota ('Ruminococcus bicirculans') reveals two chromosomes and a selective capacity to utilize plant glucans.</title>
        <authorList>
            <consortium name="NISC Comparative Sequencing Program"/>
            <person name="Wegmann U."/>
            <person name="Louis P."/>
            <person name="Goesmann A."/>
            <person name="Henrissat B."/>
            <person name="Duncan S.H."/>
            <person name="Flint H.J."/>
        </authorList>
    </citation>
    <scope>NUCLEOTIDE SEQUENCE</scope>
    <source>
        <strain evidence="3">NBRC 107715</strain>
    </source>
</reference>
<dbReference type="Proteomes" id="UP000321960">
    <property type="component" value="Unassembled WGS sequence"/>
</dbReference>
<organism evidence="2 4">
    <name type="scientific">Methylobacterium oxalidis</name>
    <dbReference type="NCBI Taxonomy" id="944322"/>
    <lineage>
        <taxon>Bacteria</taxon>
        <taxon>Pseudomonadati</taxon>
        <taxon>Pseudomonadota</taxon>
        <taxon>Alphaproteobacteria</taxon>
        <taxon>Hyphomicrobiales</taxon>
        <taxon>Methylobacteriaceae</taxon>
        <taxon>Methylobacterium</taxon>
    </lineage>
</organism>
<reference evidence="2 4" key="3">
    <citation type="submission" date="2019-07" db="EMBL/GenBank/DDBJ databases">
        <title>Whole genome shotgun sequence of Methylobacterium oxalidis NBRC 107715.</title>
        <authorList>
            <person name="Hosoyama A."/>
            <person name="Uohara A."/>
            <person name="Ohji S."/>
            <person name="Ichikawa N."/>
        </authorList>
    </citation>
    <scope>NUCLEOTIDE SEQUENCE [LARGE SCALE GENOMIC DNA]</scope>
    <source>
        <strain evidence="2 4">NBRC 107715</strain>
    </source>
</reference>
<dbReference type="EMBL" id="BJZU01000220">
    <property type="protein sequence ID" value="GEP07965.1"/>
    <property type="molecule type" value="Genomic_DNA"/>
</dbReference>
<dbReference type="AlphaFoldDB" id="A0A512JDF9"/>
<reference evidence="5" key="2">
    <citation type="journal article" date="2019" name="Int. J. Syst. Evol. Microbiol.">
        <title>The Global Catalogue of Microorganisms (GCM) 10K type strain sequencing project: providing services to taxonomists for standard genome sequencing and annotation.</title>
        <authorList>
            <consortium name="The Broad Institute Genomics Platform"/>
            <consortium name="The Broad Institute Genome Sequencing Center for Infectious Disease"/>
            <person name="Wu L."/>
            <person name="Ma J."/>
        </authorList>
    </citation>
    <scope>NUCLEOTIDE SEQUENCE [LARGE SCALE GENOMIC DNA]</scope>
    <source>
        <strain evidence="5">NBRC 107715</strain>
    </source>
</reference>
<dbReference type="Gene3D" id="3.40.50.720">
    <property type="entry name" value="NAD(P)-binding Rossmann-like Domain"/>
    <property type="match status" value="1"/>
</dbReference>
<dbReference type="Pfam" id="PF01370">
    <property type="entry name" value="Epimerase"/>
    <property type="match status" value="1"/>
</dbReference>
<gene>
    <name evidence="3" type="ORF">GCM10007888_30220</name>
    <name evidence="2" type="ORF">MOX02_60030</name>
</gene>
<dbReference type="Proteomes" id="UP001156856">
    <property type="component" value="Unassembled WGS sequence"/>
</dbReference>
<proteinExistence type="predicted"/>
<evidence type="ECO:0000259" key="1">
    <source>
        <dbReference type="Pfam" id="PF01370"/>
    </source>
</evidence>
<feature type="domain" description="NAD-dependent epimerase/dehydratase" evidence="1">
    <location>
        <begin position="7"/>
        <end position="61"/>
    </location>
</feature>
<reference evidence="3" key="4">
    <citation type="submission" date="2023-01" db="EMBL/GenBank/DDBJ databases">
        <title>Draft genome sequence of Methylobacterium oxalidis strain NBRC 107715.</title>
        <authorList>
            <person name="Sun Q."/>
            <person name="Mori K."/>
        </authorList>
    </citation>
    <scope>NUCLEOTIDE SEQUENCE</scope>
    <source>
        <strain evidence="3">NBRC 107715</strain>
    </source>
</reference>
<dbReference type="RefSeq" id="WP_280525372.1">
    <property type="nucleotide sequence ID" value="NZ_BJZU01000220.1"/>
</dbReference>
<accession>A0A512JDF9</accession>
<evidence type="ECO:0000313" key="4">
    <source>
        <dbReference type="Proteomes" id="UP000321960"/>
    </source>
</evidence>
<dbReference type="EMBL" id="BSPK01000050">
    <property type="protein sequence ID" value="GLS64641.1"/>
    <property type="molecule type" value="Genomic_DNA"/>
</dbReference>
<evidence type="ECO:0000313" key="5">
    <source>
        <dbReference type="Proteomes" id="UP001156856"/>
    </source>
</evidence>
<evidence type="ECO:0000313" key="2">
    <source>
        <dbReference type="EMBL" id="GEP07965.1"/>
    </source>
</evidence>